<organism evidence="2 3">
    <name type="scientific">Pontixanthobacter rizhaonensis</name>
    <dbReference type="NCBI Taxonomy" id="2730337"/>
    <lineage>
        <taxon>Bacteria</taxon>
        <taxon>Pseudomonadati</taxon>
        <taxon>Pseudomonadota</taxon>
        <taxon>Alphaproteobacteria</taxon>
        <taxon>Sphingomonadales</taxon>
        <taxon>Erythrobacteraceae</taxon>
        <taxon>Pontixanthobacter</taxon>
    </lineage>
</organism>
<dbReference type="Pfam" id="PF04961">
    <property type="entry name" value="FTCD_C"/>
    <property type="match status" value="1"/>
</dbReference>
<dbReference type="AlphaFoldDB" id="A0A848QGJ0"/>
<dbReference type="RefSeq" id="WP_170011447.1">
    <property type="nucleotide sequence ID" value="NZ_JABCRE010000002.1"/>
</dbReference>
<proteinExistence type="predicted"/>
<comment type="caution">
    <text evidence="2">The sequence shown here is derived from an EMBL/GenBank/DDBJ whole genome shotgun (WGS) entry which is preliminary data.</text>
</comment>
<evidence type="ECO:0000313" key="3">
    <source>
        <dbReference type="Proteomes" id="UP000561181"/>
    </source>
</evidence>
<evidence type="ECO:0000313" key="2">
    <source>
        <dbReference type="EMBL" id="NMW31722.1"/>
    </source>
</evidence>
<reference evidence="2 3" key="1">
    <citation type="submission" date="2020-04" db="EMBL/GenBank/DDBJ databases">
        <authorList>
            <person name="Liu A."/>
        </authorList>
    </citation>
    <scope>NUCLEOTIDE SEQUENCE [LARGE SCALE GENOMIC DNA]</scope>
    <source>
        <strain evidence="2 3">RZ02</strain>
    </source>
</reference>
<protein>
    <recommendedName>
        <fullName evidence="1">Cyclodeaminase/cyclohydrolase domain-containing protein</fullName>
    </recommendedName>
</protein>
<gene>
    <name evidence="2" type="ORF">HKD42_06585</name>
</gene>
<dbReference type="Gene3D" id="1.20.120.680">
    <property type="entry name" value="Formiminotetrahydrofolate cyclodeaminase monomer, up-and-down helical bundle"/>
    <property type="match status" value="1"/>
</dbReference>
<dbReference type="GO" id="GO:0003824">
    <property type="term" value="F:catalytic activity"/>
    <property type="evidence" value="ECO:0007669"/>
    <property type="project" value="InterPro"/>
</dbReference>
<name>A0A848QGJ0_9SPHN</name>
<dbReference type="SUPFAM" id="SSF101262">
    <property type="entry name" value="Methenyltetrahydrofolate cyclohydrolase-like"/>
    <property type="match status" value="1"/>
</dbReference>
<dbReference type="InterPro" id="IPR036178">
    <property type="entry name" value="Formintransfe-cycloase-like_sf"/>
</dbReference>
<dbReference type="EMBL" id="JABCRE010000002">
    <property type="protein sequence ID" value="NMW31722.1"/>
    <property type="molecule type" value="Genomic_DNA"/>
</dbReference>
<keyword evidence="3" id="KW-1185">Reference proteome</keyword>
<dbReference type="Proteomes" id="UP000561181">
    <property type="component" value="Unassembled WGS sequence"/>
</dbReference>
<dbReference type="InterPro" id="IPR007044">
    <property type="entry name" value="Cyclodeamin/CycHdrlase"/>
</dbReference>
<sequence length="232" mass="25560">MKQPALPLAKSQSLITLPADELLDEFGSGGHSPGSGSAAALMALLSAQLSATVYKIAIRKNHGDTSQFSYLLRQLEGVVLPRLKTLFQEDAEKFDEVIRVRTARDLETDLTLKRRLRARALTLLQEATEIVMEIIEICKQLIDFGIIAFDSGMNRVRGDSGSAISVAISGAMSGLFILNLNLNSFAGGKWANQQRERLEEAQRTILEKQADALRRIARLRPDESSSTQPSFF</sequence>
<evidence type="ECO:0000259" key="1">
    <source>
        <dbReference type="Pfam" id="PF04961"/>
    </source>
</evidence>
<accession>A0A848QGJ0</accession>
<feature type="domain" description="Cyclodeaminase/cyclohydrolase" evidence="1">
    <location>
        <begin position="19"/>
        <end position="199"/>
    </location>
</feature>